<name>A0A532UY32_UNCL8</name>
<evidence type="ECO:0000313" key="10">
    <source>
        <dbReference type="EMBL" id="TKJ39856.1"/>
    </source>
</evidence>
<dbReference type="PROSITE" id="PS51918">
    <property type="entry name" value="RADICAL_SAM"/>
    <property type="match status" value="1"/>
</dbReference>
<organism evidence="10 11">
    <name type="scientific">candidate division LCP-89 bacterium B3_LCP</name>
    <dbReference type="NCBI Taxonomy" id="2012998"/>
    <lineage>
        <taxon>Bacteria</taxon>
        <taxon>Pseudomonadati</taxon>
        <taxon>Bacteria division LCP-89</taxon>
    </lineage>
</organism>
<proteinExistence type="predicted"/>
<reference evidence="10 11" key="1">
    <citation type="submission" date="2017-06" db="EMBL/GenBank/DDBJ databases">
        <title>Novel microbial phyla capable of carbon fixation and sulfur reduction in deep-sea sediments.</title>
        <authorList>
            <person name="Huang J."/>
            <person name="Baker B."/>
            <person name="Wang Y."/>
        </authorList>
    </citation>
    <scope>NUCLEOTIDE SEQUENCE [LARGE SCALE GENOMIC DNA]</scope>
    <source>
        <strain evidence="10">B3_LCP</strain>
    </source>
</reference>
<dbReference type="Gene3D" id="3.40.50.280">
    <property type="entry name" value="Cobalamin-binding domain"/>
    <property type="match status" value="1"/>
</dbReference>
<dbReference type="GO" id="GO:0046872">
    <property type="term" value="F:metal ion binding"/>
    <property type="evidence" value="ECO:0007669"/>
    <property type="project" value="UniProtKB-KW"/>
</dbReference>
<protein>
    <submittedName>
        <fullName evidence="10">Uncharacterized protein</fullName>
    </submittedName>
</protein>
<evidence type="ECO:0000313" key="11">
    <source>
        <dbReference type="Proteomes" id="UP000319619"/>
    </source>
</evidence>
<dbReference type="CDD" id="cd01335">
    <property type="entry name" value="Radical_SAM"/>
    <property type="match status" value="1"/>
</dbReference>
<evidence type="ECO:0000256" key="7">
    <source>
        <dbReference type="ARBA" id="ARBA00023014"/>
    </source>
</evidence>
<comment type="cofactor">
    <cofactor evidence="1">
        <name>[4Fe-4S] cluster</name>
        <dbReference type="ChEBI" id="CHEBI:49883"/>
    </cofactor>
</comment>
<dbReference type="AlphaFoldDB" id="A0A532UY32"/>
<keyword evidence="3" id="KW-0808">Transferase</keyword>
<dbReference type="SFLD" id="SFLDG01123">
    <property type="entry name" value="methyltransferase_(Class_B)"/>
    <property type="match status" value="1"/>
</dbReference>
<dbReference type="SFLD" id="SFLDG01082">
    <property type="entry name" value="B12-binding_domain_containing"/>
    <property type="match status" value="1"/>
</dbReference>
<dbReference type="GO" id="GO:0031419">
    <property type="term" value="F:cobalamin binding"/>
    <property type="evidence" value="ECO:0007669"/>
    <property type="project" value="InterPro"/>
</dbReference>
<dbReference type="Gene3D" id="3.80.30.20">
    <property type="entry name" value="tm_1862 like domain"/>
    <property type="match status" value="1"/>
</dbReference>
<dbReference type="CDD" id="cd02068">
    <property type="entry name" value="radical_SAM_B12_BD"/>
    <property type="match status" value="1"/>
</dbReference>
<dbReference type="Pfam" id="PF02310">
    <property type="entry name" value="B12-binding"/>
    <property type="match status" value="1"/>
</dbReference>
<dbReference type="SUPFAM" id="SSF102114">
    <property type="entry name" value="Radical SAM enzymes"/>
    <property type="match status" value="1"/>
</dbReference>
<dbReference type="PROSITE" id="PS51332">
    <property type="entry name" value="B12_BINDING"/>
    <property type="match status" value="1"/>
</dbReference>
<comment type="caution">
    <text evidence="10">The sequence shown here is derived from an EMBL/GenBank/DDBJ whole genome shotgun (WGS) entry which is preliminary data.</text>
</comment>
<dbReference type="PANTHER" id="PTHR43409:SF7">
    <property type="entry name" value="BLL1977 PROTEIN"/>
    <property type="match status" value="1"/>
</dbReference>
<dbReference type="InterPro" id="IPR006158">
    <property type="entry name" value="Cobalamin-bd"/>
</dbReference>
<sequence>MQRLLLLRPDSGIYCALPPLGLLSLAAYIRHYSDHQIGIFDGVEKSAEDSQVIQAIESFQPDVIGIGSLSCEQIEAHHTANLIKELFPEIKIVLGGPYASSEPSEAIDDPAVDYVIVGEGEIALTKLLKALDQEGNVSEIKGLVYKTGEGVNLPNQLEVVDDLDEIPMPAWDLIDLERYFYNRRQCSMNLHVTSRRCVPIASTRGCVYKCTYCHNIFGKKVRARSVDKIIEEIEYLKTENGVEEVEFVDDIFNYDRRRTSNIAKRISAGNYGLKFCFSNGLKADLITPDLVDQLIEMGTFRICYVIDTGSPVIQKKINRVHDLKKTCEIINYTSSRGISVGLSVIVGFPGETAEQARITLDYAFKLKLSTVSFLILNPYPSTEIYEQAVKDGKITKRMVYSHLYSLSVNLSAMSDKKLQRMVKLAYLRYYLHPIRLWRFISTTPIHHFFFSKLYTLCLVTFFKHAAEVIGDKYQYADGKKKRSRFS</sequence>
<dbReference type="InterPro" id="IPR007197">
    <property type="entry name" value="rSAM"/>
</dbReference>
<dbReference type="InterPro" id="IPR051198">
    <property type="entry name" value="BchE-like"/>
</dbReference>
<dbReference type="SFLD" id="SFLDS00029">
    <property type="entry name" value="Radical_SAM"/>
    <property type="match status" value="1"/>
</dbReference>
<dbReference type="InterPro" id="IPR006638">
    <property type="entry name" value="Elp3/MiaA/NifB-like_rSAM"/>
</dbReference>
<evidence type="ECO:0000256" key="6">
    <source>
        <dbReference type="ARBA" id="ARBA00023004"/>
    </source>
</evidence>
<feature type="domain" description="Radical SAM core" evidence="9">
    <location>
        <begin position="192"/>
        <end position="407"/>
    </location>
</feature>
<feature type="domain" description="B12-binding" evidence="8">
    <location>
        <begin position="1"/>
        <end position="138"/>
    </location>
</feature>
<dbReference type="GO" id="GO:0051539">
    <property type="term" value="F:4 iron, 4 sulfur cluster binding"/>
    <property type="evidence" value="ECO:0007669"/>
    <property type="project" value="UniProtKB-KW"/>
</dbReference>
<dbReference type="InterPro" id="IPR034466">
    <property type="entry name" value="Methyltransferase_Class_B"/>
</dbReference>
<keyword evidence="6" id="KW-0408">Iron</keyword>
<dbReference type="GO" id="GO:0003824">
    <property type="term" value="F:catalytic activity"/>
    <property type="evidence" value="ECO:0007669"/>
    <property type="project" value="InterPro"/>
</dbReference>
<evidence type="ECO:0000256" key="1">
    <source>
        <dbReference type="ARBA" id="ARBA00001966"/>
    </source>
</evidence>
<evidence type="ECO:0000259" key="8">
    <source>
        <dbReference type="PROSITE" id="PS51332"/>
    </source>
</evidence>
<dbReference type="InterPro" id="IPR036724">
    <property type="entry name" value="Cobalamin-bd_sf"/>
</dbReference>
<dbReference type="EMBL" id="NJBN01000007">
    <property type="protein sequence ID" value="TKJ39856.1"/>
    <property type="molecule type" value="Genomic_DNA"/>
</dbReference>
<keyword evidence="7" id="KW-0411">Iron-sulfur</keyword>
<keyword evidence="2" id="KW-0489">Methyltransferase</keyword>
<evidence type="ECO:0000256" key="4">
    <source>
        <dbReference type="ARBA" id="ARBA00022691"/>
    </source>
</evidence>
<dbReference type="InterPro" id="IPR023404">
    <property type="entry name" value="rSAM_horseshoe"/>
</dbReference>
<evidence type="ECO:0000256" key="2">
    <source>
        <dbReference type="ARBA" id="ARBA00022603"/>
    </source>
</evidence>
<dbReference type="SMART" id="SM00729">
    <property type="entry name" value="Elp3"/>
    <property type="match status" value="1"/>
</dbReference>
<keyword evidence="5" id="KW-0479">Metal-binding</keyword>
<keyword evidence="4" id="KW-0949">S-adenosyl-L-methionine</keyword>
<evidence type="ECO:0000259" key="9">
    <source>
        <dbReference type="PROSITE" id="PS51918"/>
    </source>
</evidence>
<dbReference type="Proteomes" id="UP000319619">
    <property type="component" value="Unassembled WGS sequence"/>
</dbReference>
<dbReference type="InterPro" id="IPR058240">
    <property type="entry name" value="rSAM_sf"/>
</dbReference>
<dbReference type="SUPFAM" id="SSF52242">
    <property type="entry name" value="Cobalamin (vitamin B12)-binding domain"/>
    <property type="match status" value="1"/>
</dbReference>
<evidence type="ECO:0000256" key="5">
    <source>
        <dbReference type="ARBA" id="ARBA00022723"/>
    </source>
</evidence>
<dbReference type="PANTHER" id="PTHR43409">
    <property type="entry name" value="ANAEROBIC MAGNESIUM-PROTOPORPHYRIN IX MONOMETHYL ESTER CYCLASE-RELATED"/>
    <property type="match status" value="1"/>
</dbReference>
<gene>
    <name evidence="10" type="ORF">CEE37_11300</name>
</gene>
<dbReference type="Pfam" id="PF04055">
    <property type="entry name" value="Radical_SAM"/>
    <property type="match status" value="1"/>
</dbReference>
<accession>A0A532UY32</accession>
<evidence type="ECO:0000256" key="3">
    <source>
        <dbReference type="ARBA" id="ARBA00022679"/>
    </source>
</evidence>